<dbReference type="KEGG" id="fco:FCOL_12470"/>
<dbReference type="InterPro" id="IPR004107">
    <property type="entry name" value="Integrase_SAM-like_N"/>
</dbReference>
<dbReference type="GO" id="GO:0015074">
    <property type="term" value="P:DNA integration"/>
    <property type="evidence" value="ECO:0007669"/>
    <property type="project" value="UniProtKB-KW"/>
</dbReference>
<evidence type="ECO:0000259" key="7">
    <source>
        <dbReference type="PROSITE" id="PS51900"/>
    </source>
</evidence>
<accession>G8X9U5</accession>
<evidence type="ECO:0000313" key="8">
    <source>
        <dbReference type="EMBL" id="AEW87293.1"/>
    </source>
</evidence>
<gene>
    <name evidence="8" type="ordered locus">FCOL_12470</name>
</gene>
<dbReference type="InterPro" id="IPR013762">
    <property type="entry name" value="Integrase-like_cat_sf"/>
</dbReference>
<dbReference type="Pfam" id="PF00589">
    <property type="entry name" value="Phage_integrase"/>
    <property type="match status" value="1"/>
</dbReference>
<organism evidence="8 9">
    <name type="scientific">Flavobacterium columnare (strain ATCC 49512 / CIP 103533 / TG 44/87)</name>
    <dbReference type="NCBI Taxonomy" id="1041826"/>
    <lineage>
        <taxon>Bacteria</taxon>
        <taxon>Pseudomonadati</taxon>
        <taxon>Bacteroidota</taxon>
        <taxon>Flavobacteriia</taxon>
        <taxon>Flavobacteriales</taxon>
        <taxon>Flavobacteriaceae</taxon>
        <taxon>Flavobacterium</taxon>
    </lineage>
</organism>
<dbReference type="Gene3D" id="1.10.443.10">
    <property type="entry name" value="Intergrase catalytic core"/>
    <property type="match status" value="1"/>
</dbReference>
<evidence type="ECO:0000313" key="9">
    <source>
        <dbReference type="Proteomes" id="UP000005638"/>
    </source>
</evidence>
<dbReference type="Gene3D" id="1.10.150.130">
    <property type="match status" value="1"/>
</dbReference>
<dbReference type="Pfam" id="PF13495">
    <property type="entry name" value="Phage_int_SAM_4"/>
    <property type="match status" value="1"/>
</dbReference>
<keyword evidence="9" id="KW-1185">Reference proteome</keyword>
<dbReference type="eggNOG" id="COG4974">
    <property type="taxonomic scope" value="Bacteria"/>
</dbReference>
<evidence type="ECO:0000256" key="2">
    <source>
        <dbReference type="ARBA" id="ARBA00022908"/>
    </source>
</evidence>
<name>G8X9U5_FLACA</name>
<dbReference type="Proteomes" id="UP000005638">
    <property type="component" value="Chromosome"/>
</dbReference>
<sequence length="326" mass="38239">MDVRLYQFSFGEHRGEKVIWITFIKDFVLIQQLRERFPSVKWSNSNKAWYLPDLPSLRQALELDDNAVGEKLLGLIAPENKQAFENFIDQLKLKAYSSNTIRVYTTEFAHLLRTIKHYPVNELSQERLKDYFLYCIKKEKVKENHLNSRINAVKFYFEKVLHREKMFFDIPRPKTPKLLPKMLTKPEIKKIFKQTTNPKHLLMLKLSYGMGLRVSEIVNLKILHINSDDMLVLIAGAKGKKDRYTNLSKSILSLLRSYCEEYKPKEYLFEGQYGSAYCVRSVQLIFKNAIKKANINKSIGIHGLRHSYATQLIENGADIRFLQKLL</sequence>
<dbReference type="InterPro" id="IPR002104">
    <property type="entry name" value="Integrase_catalytic"/>
</dbReference>
<dbReference type="EMBL" id="CP003222">
    <property type="protein sequence ID" value="AEW87293.1"/>
    <property type="molecule type" value="Genomic_DNA"/>
</dbReference>
<dbReference type="GO" id="GO:0006310">
    <property type="term" value="P:DNA recombination"/>
    <property type="evidence" value="ECO:0007669"/>
    <property type="project" value="UniProtKB-KW"/>
</dbReference>
<evidence type="ECO:0000256" key="4">
    <source>
        <dbReference type="ARBA" id="ARBA00023172"/>
    </source>
</evidence>
<evidence type="ECO:0000256" key="5">
    <source>
        <dbReference type="PROSITE-ProRule" id="PRU01248"/>
    </source>
</evidence>
<dbReference type="PROSITE" id="PS51898">
    <property type="entry name" value="TYR_RECOMBINASE"/>
    <property type="match status" value="1"/>
</dbReference>
<dbReference type="RefSeq" id="WP_014166554.1">
    <property type="nucleotide sequence ID" value="NC_016510.2"/>
</dbReference>
<dbReference type="GO" id="GO:0003677">
    <property type="term" value="F:DNA binding"/>
    <property type="evidence" value="ECO:0007669"/>
    <property type="project" value="UniProtKB-UniRule"/>
</dbReference>
<dbReference type="PANTHER" id="PTHR30349:SF41">
    <property type="entry name" value="INTEGRASE_RECOMBINASE PROTEIN MJ0367-RELATED"/>
    <property type="match status" value="1"/>
</dbReference>
<dbReference type="InterPro" id="IPR044068">
    <property type="entry name" value="CB"/>
</dbReference>
<keyword evidence="2" id="KW-0229">DNA integration</keyword>
<feature type="domain" description="Tyr recombinase" evidence="6">
    <location>
        <begin position="178"/>
        <end position="326"/>
    </location>
</feature>
<dbReference type="HOGENOM" id="CLU_027562_9_5_10"/>
<keyword evidence="4" id="KW-0233">DNA recombination</keyword>
<dbReference type="PROSITE" id="PS51900">
    <property type="entry name" value="CB"/>
    <property type="match status" value="1"/>
</dbReference>
<dbReference type="AlphaFoldDB" id="G8X9U5"/>
<reference evidence="8 9" key="1">
    <citation type="journal article" date="2012" name="J. Bacteriol.">
        <title>Genome Sequence of the Fish Pathogen Flavobacterium columnare ATCC 49512.</title>
        <authorList>
            <person name="Tekedar H.C."/>
            <person name="Karsi A."/>
            <person name="Gillaspy A.F."/>
            <person name="Dyer D.W."/>
            <person name="Benton N.R."/>
            <person name="Zaitshik J."/>
            <person name="Vamenta S."/>
            <person name="Banes M.M."/>
            <person name="Gulsoy N."/>
            <person name="Aboko-Cole M."/>
            <person name="Waldbieser G.C."/>
            <person name="Lawrence M.L."/>
        </authorList>
    </citation>
    <scope>NUCLEOTIDE SEQUENCE [LARGE SCALE GENOMIC DNA]</scope>
    <source>
        <strain evidence="9">ATCC 49512 / CIP 103533 / TG 44/87</strain>
    </source>
</reference>
<dbReference type="InterPro" id="IPR050090">
    <property type="entry name" value="Tyrosine_recombinase_XerCD"/>
</dbReference>
<evidence type="ECO:0000256" key="1">
    <source>
        <dbReference type="ARBA" id="ARBA00008857"/>
    </source>
</evidence>
<comment type="similarity">
    <text evidence="1">Belongs to the 'phage' integrase family.</text>
</comment>
<protein>
    <submittedName>
        <fullName evidence="8">Integrase family protein</fullName>
    </submittedName>
</protein>
<dbReference type="STRING" id="1041826.FCOL_12470"/>
<proteinExistence type="inferred from homology"/>
<dbReference type="SUPFAM" id="SSF56349">
    <property type="entry name" value="DNA breaking-rejoining enzymes"/>
    <property type="match status" value="1"/>
</dbReference>
<dbReference type="PANTHER" id="PTHR30349">
    <property type="entry name" value="PHAGE INTEGRASE-RELATED"/>
    <property type="match status" value="1"/>
</dbReference>
<dbReference type="InterPro" id="IPR011010">
    <property type="entry name" value="DNA_brk_join_enz"/>
</dbReference>
<dbReference type="InterPro" id="IPR010998">
    <property type="entry name" value="Integrase_recombinase_N"/>
</dbReference>
<feature type="domain" description="Core-binding (CB)" evidence="7">
    <location>
        <begin position="78"/>
        <end position="161"/>
    </location>
</feature>
<evidence type="ECO:0000256" key="3">
    <source>
        <dbReference type="ARBA" id="ARBA00023125"/>
    </source>
</evidence>
<keyword evidence="3 5" id="KW-0238">DNA-binding</keyword>
<evidence type="ECO:0000259" key="6">
    <source>
        <dbReference type="PROSITE" id="PS51898"/>
    </source>
</evidence>